<dbReference type="Proteomes" id="UP000356253">
    <property type="component" value="Unassembled WGS sequence"/>
</dbReference>
<evidence type="ECO:0000313" key="2">
    <source>
        <dbReference type="Proteomes" id="UP000356253"/>
    </source>
</evidence>
<sequence>MKDESDNIIKLKIAIVLKSLLEQNKSENKTTRSYNDIALSTNMRKATVSNSFNAHSSPNTVTLIRIIEAMGYNLIDFAKAYNSISDRDLKDF</sequence>
<dbReference type="EMBL" id="CABVMM010000006">
    <property type="protein sequence ID" value="VVV00507.1"/>
    <property type="molecule type" value="Genomic_DNA"/>
</dbReference>
<organism evidence="1 2">
    <name type="scientific">Mesonia oceanica</name>
    <dbReference type="NCBI Taxonomy" id="2687242"/>
    <lineage>
        <taxon>Bacteria</taxon>
        <taxon>Pseudomonadati</taxon>
        <taxon>Bacteroidota</taxon>
        <taxon>Flavobacteriia</taxon>
        <taxon>Flavobacteriales</taxon>
        <taxon>Flavobacteriaceae</taxon>
        <taxon>Mesonia</taxon>
    </lineage>
</organism>
<evidence type="ECO:0000313" key="1">
    <source>
        <dbReference type="EMBL" id="VVV00507.1"/>
    </source>
</evidence>
<accession>A0AC61Y7Q2</accession>
<protein>
    <submittedName>
        <fullName evidence="1">Uncharacterized protein</fullName>
    </submittedName>
</protein>
<proteinExistence type="predicted"/>
<gene>
    <name evidence="1" type="ORF">FVB9532_01778</name>
</gene>
<name>A0AC61Y7Q2_9FLAO</name>
<reference evidence="1" key="1">
    <citation type="submission" date="2019-09" db="EMBL/GenBank/DDBJ databases">
        <authorList>
            <person name="Rodrigo-Torres L."/>
            <person name="Arahal R. D."/>
            <person name="Lucena T."/>
        </authorList>
    </citation>
    <scope>NUCLEOTIDE SEQUENCE</scope>
    <source>
        <strain evidence="1">ISS653</strain>
    </source>
</reference>
<keyword evidence="2" id="KW-1185">Reference proteome</keyword>
<comment type="caution">
    <text evidence="1">The sequence shown here is derived from an EMBL/GenBank/DDBJ whole genome shotgun (WGS) entry which is preliminary data.</text>
</comment>